<dbReference type="CDD" id="cd08422">
    <property type="entry name" value="PBP2_CrgA_like"/>
    <property type="match status" value="1"/>
</dbReference>
<evidence type="ECO:0000259" key="5">
    <source>
        <dbReference type="PROSITE" id="PS50931"/>
    </source>
</evidence>
<accession>A0A7X0PCI4</accession>
<protein>
    <submittedName>
        <fullName evidence="6">DNA-binding transcriptional LysR family regulator</fullName>
    </submittedName>
</protein>
<evidence type="ECO:0000256" key="2">
    <source>
        <dbReference type="ARBA" id="ARBA00023015"/>
    </source>
</evidence>
<dbReference type="AlphaFoldDB" id="A0A7X0PCI4"/>
<evidence type="ECO:0000313" key="6">
    <source>
        <dbReference type="EMBL" id="MBB6559026.1"/>
    </source>
</evidence>
<dbReference type="RefSeq" id="WP_184856422.1">
    <property type="nucleotide sequence ID" value="NZ_JACHLK010000002.1"/>
</dbReference>
<dbReference type="FunFam" id="3.40.190.290:FF:000001">
    <property type="entry name" value="Transcriptional regulator, LysR family"/>
    <property type="match status" value="1"/>
</dbReference>
<dbReference type="PANTHER" id="PTHR30537">
    <property type="entry name" value="HTH-TYPE TRANSCRIPTIONAL REGULATOR"/>
    <property type="match status" value="1"/>
</dbReference>
<dbReference type="GO" id="GO:0003700">
    <property type="term" value="F:DNA-binding transcription factor activity"/>
    <property type="evidence" value="ECO:0007669"/>
    <property type="project" value="InterPro"/>
</dbReference>
<keyword evidence="2" id="KW-0805">Transcription regulation</keyword>
<dbReference type="GO" id="GO:0043565">
    <property type="term" value="F:sequence-specific DNA binding"/>
    <property type="evidence" value="ECO:0007669"/>
    <property type="project" value="TreeGrafter"/>
</dbReference>
<dbReference type="Gene3D" id="1.10.10.10">
    <property type="entry name" value="Winged helix-like DNA-binding domain superfamily/Winged helix DNA-binding domain"/>
    <property type="match status" value="1"/>
</dbReference>
<dbReference type="GO" id="GO:0006351">
    <property type="term" value="P:DNA-templated transcription"/>
    <property type="evidence" value="ECO:0007669"/>
    <property type="project" value="TreeGrafter"/>
</dbReference>
<evidence type="ECO:0000256" key="4">
    <source>
        <dbReference type="ARBA" id="ARBA00023163"/>
    </source>
</evidence>
<dbReference type="SUPFAM" id="SSF53850">
    <property type="entry name" value="Periplasmic binding protein-like II"/>
    <property type="match status" value="1"/>
</dbReference>
<dbReference type="InterPro" id="IPR036390">
    <property type="entry name" value="WH_DNA-bd_sf"/>
</dbReference>
<dbReference type="InterPro" id="IPR058163">
    <property type="entry name" value="LysR-type_TF_proteobact-type"/>
</dbReference>
<keyword evidence="3 6" id="KW-0238">DNA-binding</keyword>
<dbReference type="Pfam" id="PF00126">
    <property type="entry name" value="HTH_1"/>
    <property type="match status" value="1"/>
</dbReference>
<keyword evidence="4" id="KW-0804">Transcription</keyword>
<evidence type="ECO:0000256" key="3">
    <source>
        <dbReference type="ARBA" id="ARBA00023125"/>
    </source>
</evidence>
<organism evidence="6 7">
    <name type="scientific">Acidovorax soli</name>
    <dbReference type="NCBI Taxonomy" id="592050"/>
    <lineage>
        <taxon>Bacteria</taxon>
        <taxon>Pseudomonadati</taxon>
        <taxon>Pseudomonadota</taxon>
        <taxon>Betaproteobacteria</taxon>
        <taxon>Burkholderiales</taxon>
        <taxon>Comamonadaceae</taxon>
        <taxon>Acidovorax</taxon>
    </lineage>
</organism>
<reference evidence="6 7" key="1">
    <citation type="submission" date="2020-08" db="EMBL/GenBank/DDBJ databases">
        <title>Functional genomics of gut bacteria from endangered species of beetles.</title>
        <authorList>
            <person name="Carlos-Shanley C."/>
        </authorList>
    </citation>
    <scope>NUCLEOTIDE SEQUENCE [LARGE SCALE GENOMIC DNA]</scope>
    <source>
        <strain evidence="6 7">S00198</strain>
    </source>
</reference>
<dbReference type="Proteomes" id="UP000575083">
    <property type="component" value="Unassembled WGS sequence"/>
</dbReference>
<name>A0A7X0PCI4_9BURK</name>
<dbReference type="FunFam" id="1.10.10.10:FF:000001">
    <property type="entry name" value="LysR family transcriptional regulator"/>
    <property type="match status" value="1"/>
</dbReference>
<dbReference type="EMBL" id="JACHLK010000002">
    <property type="protein sequence ID" value="MBB6559026.1"/>
    <property type="molecule type" value="Genomic_DNA"/>
</dbReference>
<evidence type="ECO:0000256" key="1">
    <source>
        <dbReference type="ARBA" id="ARBA00009437"/>
    </source>
</evidence>
<dbReference type="SUPFAM" id="SSF46785">
    <property type="entry name" value="Winged helix' DNA-binding domain"/>
    <property type="match status" value="1"/>
</dbReference>
<dbReference type="InterPro" id="IPR000847">
    <property type="entry name" value="LysR_HTH_N"/>
</dbReference>
<dbReference type="Pfam" id="PF03466">
    <property type="entry name" value="LysR_substrate"/>
    <property type="match status" value="1"/>
</dbReference>
<proteinExistence type="inferred from homology"/>
<dbReference type="Gene3D" id="3.40.190.290">
    <property type="match status" value="1"/>
</dbReference>
<dbReference type="PROSITE" id="PS50931">
    <property type="entry name" value="HTH_LYSR"/>
    <property type="match status" value="1"/>
</dbReference>
<comment type="similarity">
    <text evidence="1">Belongs to the LysR transcriptional regulatory family.</text>
</comment>
<dbReference type="PANTHER" id="PTHR30537:SF21">
    <property type="entry name" value="HTH-TYPE TRANSCRIPTIONAL REGULATOR SINR-RELATED"/>
    <property type="match status" value="1"/>
</dbReference>
<evidence type="ECO:0000313" key="7">
    <source>
        <dbReference type="Proteomes" id="UP000575083"/>
    </source>
</evidence>
<gene>
    <name evidence="6" type="ORF">HNP48_001690</name>
</gene>
<sequence length="307" mass="33175">MKALQDLDIFVRTVDNGSLSATARALDLTPAATSAALKRLEAELGVQLFVRSTRSLRLTQQGELFLEQCRPALAALQQASQQLAAGEQALRGVLQLSAPSDLGRNVLLPWLHEFQELHPGVDIRLQLSDRVANVYSDPVDAAFRYGKPPDSGLVALPLAPGVRRVLCASPAYIARHGAPATPHELTGHDCLCFMLGDEVHDRWRFAPPGEGPEVTVRVRSVNVSNDGDAVRRWALLGKGIAYKAGLDVAADLAAGRLQALCPGWATEPTPLFLVVPSRRQLTPLVRVLRDFVAEKTAGLRAPMNPIT</sequence>
<feature type="domain" description="HTH lysR-type" evidence="5">
    <location>
        <begin position="1"/>
        <end position="59"/>
    </location>
</feature>
<dbReference type="InterPro" id="IPR036388">
    <property type="entry name" value="WH-like_DNA-bd_sf"/>
</dbReference>
<comment type="caution">
    <text evidence="6">The sequence shown here is derived from an EMBL/GenBank/DDBJ whole genome shotgun (WGS) entry which is preliminary data.</text>
</comment>
<keyword evidence="7" id="KW-1185">Reference proteome</keyword>
<dbReference type="InterPro" id="IPR005119">
    <property type="entry name" value="LysR_subst-bd"/>
</dbReference>